<sequence length="73" mass="7983">MSVDLIEKSKRPTVLESALTFNWGGQMIASTCWVLSIFAYGISTVGDLFQLAAATAWMISNIAALWETQKEVA</sequence>
<gene>
    <name evidence="2" type="ORF">KOR42_07470</name>
</gene>
<feature type="transmembrane region" description="Helical" evidence="1">
    <location>
        <begin position="21"/>
        <end position="42"/>
    </location>
</feature>
<evidence type="ECO:0000313" key="3">
    <source>
        <dbReference type="Proteomes" id="UP000317243"/>
    </source>
</evidence>
<keyword evidence="1" id="KW-1133">Transmembrane helix</keyword>
<dbReference type="AlphaFoldDB" id="A0A5C5X2V5"/>
<evidence type="ECO:0000256" key="1">
    <source>
        <dbReference type="SAM" id="Phobius"/>
    </source>
</evidence>
<keyword evidence="3" id="KW-1185">Reference proteome</keyword>
<reference evidence="2 3" key="1">
    <citation type="submission" date="2019-02" db="EMBL/GenBank/DDBJ databases">
        <title>Deep-cultivation of Planctomycetes and their phenomic and genomic characterization uncovers novel biology.</title>
        <authorList>
            <person name="Wiegand S."/>
            <person name="Jogler M."/>
            <person name="Boedeker C."/>
            <person name="Pinto D."/>
            <person name="Vollmers J."/>
            <person name="Rivas-Marin E."/>
            <person name="Kohn T."/>
            <person name="Peeters S.H."/>
            <person name="Heuer A."/>
            <person name="Rast P."/>
            <person name="Oberbeckmann S."/>
            <person name="Bunk B."/>
            <person name="Jeske O."/>
            <person name="Meyerdierks A."/>
            <person name="Storesund J.E."/>
            <person name="Kallscheuer N."/>
            <person name="Luecker S."/>
            <person name="Lage O.M."/>
            <person name="Pohl T."/>
            <person name="Merkel B.J."/>
            <person name="Hornburger P."/>
            <person name="Mueller R.-W."/>
            <person name="Bruemmer F."/>
            <person name="Labrenz M."/>
            <person name="Spormann A.M."/>
            <person name="Op Den Camp H."/>
            <person name="Overmann J."/>
            <person name="Amann R."/>
            <person name="Jetten M.S.M."/>
            <person name="Mascher T."/>
            <person name="Medema M.H."/>
            <person name="Devos D.P."/>
            <person name="Kaster A.-K."/>
            <person name="Ovreas L."/>
            <person name="Rohde M."/>
            <person name="Galperin M.Y."/>
            <person name="Jogler C."/>
        </authorList>
    </citation>
    <scope>NUCLEOTIDE SEQUENCE [LARGE SCALE GENOMIC DNA]</scope>
    <source>
        <strain evidence="2 3">KOR42</strain>
    </source>
</reference>
<dbReference type="Proteomes" id="UP000317243">
    <property type="component" value="Unassembled WGS sequence"/>
</dbReference>
<accession>A0A5C5X2V5</accession>
<organism evidence="2 3">
    <name type="scientific">Thalassoglobus neptunius</name>
    <dbReference type="NCBI Taxonomy" id="1938619"/>
    <lineage>
        <taxon>Bacteria</taxon>
        <taxon>Pseudomonadati</taxon>
        <taxon>Planctomycetota</taxon>
        <taxon>Planctomycetia</taxon>
        <taxon>Planctomycetales</taxon>
        <taxon>Planctomycetaceae</taxon>
        <taxon>Thalassoglobus</taxon>
    </lineage>
</organism>
<comment type="caution">
    <text evidence="2">The sequence shown here is derived from an EMBL/GenBank/DDBJ whole genome shotgun (WGS) entry which is preliminary data.</text>
</comment>
<evidence type="ECO:0000313" key="2">
    <source>
        <dbReference type="EMBL" id="TWT57387.1"/>
    </source>
</evidence>
<keyword evidence="1" id="KW-0812">Transmembrane</keyword>
<dbReference type="EMBL" id="SIHI01000001">
    <property type="protein sequence ID" value="TWT57387.1"/>
    <property type="molecule type" value="Genomic_DNA"/>
</dbReference>
<keyword evidence="1" id="KW-0472">Membrane</keyword>
<feature type="transmembrane region" description="Helical" evidence="1">
    <location>
        <begin position="48"/>
        <end position="66"/>
    </location>
</feature>
<name>A0A5C5X2V5_9PLAN</name>
<protein>
    <submittedName>
        <fullName evidence="2">Uncharacterized protein</fullName>
    </submittedName>
</protein>
<proteinExistence type="predicted"/>